<feature type="compositionally biased region" description="Basic and acidic residues" evidence="1">
    <location>
        <begin position="323"/>
        <end position="357"/>
    </location>
</feature>
<accession>A0A0B6ZYA6</accession>
<protein>
    <submittedName>
        <fullName evidence="2">Uncharacterized protein</fullName>
    </submittedName>
</protein>
<feature type="compositionally biased region" description="Basic and acidic residues" evidence="1">
    <location>
        <begin position="248"/>
        <end position="281"/>
    </location>
</feature>
<feature type="compositionally biased region" description="Basic and acidic residues" evidence="1">
    <location>
        <begin position="122"/>
        <end position="131"/>
    </location>
</feature>
<feature type="region of interest" description="Disordered" evidence="1">
    <location>
        <begin position="1"/>
        <end position="44"/>
    </location>
</feature>
<feature type="compositionally biased region" description="Basic and acidic residues" evidence="1">
    <location>
        <begin position="221"/>
        <end position="232"/>
    </location>
</feature>
<organism evidence="2">
    <name type="scientific">Arion vulgaris</name>
    <dbReference type="NCBI Taxonomy" id="1028688"/>
    <lineage>
        <taxon>Eukaryota</taxon>
        <taxon>Metazoa</taxon>
        <taxon>Spiralia</taxon>
        <taxon>Lophotrochozoa</taxon>
        <taxon>Mollusca</taxon>
        <taxon>Gastropoda</taxon>
        <taxon>Heterobranchia</taxon>
        <taxon>Euthyneura</taxon>
        <taxon>Panpulmonata</taxon>
        <taxon>Eupulmonata</taxon>
        <taxon>Stylommatophora</taxon>
        <taxon>Helicina</taxon>
        <taxon>Arionoidea</taxon>
        <taxon>Arionidae</taxon>
        <taxon>Arion</taxon>
    </lineage>
</organism>
<feature type="compositionally biased region" description="Basic and acidic residues" evidence="1">
    <location>
        <begin position="365"/>
        <end position="377"/>
    </location>
</feature>
<feature type="compositionally biased region" description="Polar residues" evidence="1">
    <location>
        <begin position="132"/>
        <end position="155"/>
    </location>
</feature>
<sequence>ISAKSQEQIEDSAVDEHIKSPLSRSVSLGPHHVHRKRLNKASLPLGTTSKETLIEDSPDKNSLKSSLAVLDKHNLMKHTEMMKSSARNIFKPSVIITAGTVTGDALSPLPDTTEVQSVSDTEQSKVKDEHSTLSSRTLASRGSYVSTRNVENADSSAPKRKWVPKQKRERRRRLHQDKDPVNVLPSSHRRDEMSIESRRSEDGDVVERQSQNKYMDQSESNPRRIEERKDKLVSSNMEAQMVNNKVLRIDRDFDRTEKYSEQEKDWEDNRKFEKRRMDKDPNMLGRSSDYIDDYSIGGRINRENRRGRNDEQDRKNDSTYIERQNKVNRDHKLHKTDNRKSDARVDKRRKEGYKYDKENEEDRADVEHILAVDSGQK</sequence>
<dbReference type="EMBL" id="HACG01025956">
    <property type="protein sequence ID" value="CEK72821.1"/>
    <property type="molecule type" value="Transcribed_RNA"/>
</dbReference>
<feature type="region of interest" description="Disordered" evidence="1">
    <location>
        <begin position="248"/>
        <end position="377"/>
    </location>
</feature>
<feature type="compositionally biased region" description="Basic and acidic residues" evidence="1">
    <location>
        <begin position="188"/>
        <end position="207"/>
    </location>
</feature>
<gene>
    <name evidence="2" type="primary">ORF84118</name>
</gene>
<dbReference type="AlphaFoldDB" id="A0A0B6ZYA6"/>
<feature type="non-terminal residue" evidence="2">
    <location>
        <position position="1"/>
    </location>
</feature>
<evidence type="ECO:0000313" key="2">
    <source>
        <dbReference type="EMBL" id="CEK72821.1"/>
    </source>
</evidence>
<feature type="region of interest" description="Disordered" evidence="1">
    <location>
        <begin position="102"/>
        <end position="232"/>
    </location>
</feature>
<evidence type="ECO:0000256" key="1">
    <source>
        <dbReference type="SAM" id="MobiDB-lite"/>
    </source>
</evidence>
<feature type="compositionally biased region" description="Basic and acidic residues" evidence="1">
    <location>
        <begin position="300"/>
        <end position="317"/>
    </location>
</feature>
<feature type="compositionally biased region" description="Polar residues" evidence="1">
    <location>
        <begin position="208"/>
        <end position="220"/>
    </location>
</feature>
<feature type="compositionally biased region" description="Basic residues" evidence="1">
    <location>
        <begin position="158"/>
        <end position="175"/>
    </location>
</feature>
<name>A0A0B6ZYA6_9EUPU</name>
<reference evidence="2" key="1">
    <citation type="submission" date="2014-12" db="EMBL/GenBank/DDBJ databases">
        <title>Insight into the proteome of Arion vulgaris.</title>
        <authorList>
            <person name="Aradska J."/>
            <person name="Bulat T."/>
            <person name="Smidak R."/>
            <person name="Sarate P."/>
            <person name="Gangsoo J."/>
            <person name="Sialana F."/>
            <person name="Bilban M."/>
            <person name="Lubec G."/>
        </authorList>
    </citation>
    <scope>NUCLEOTIDE SEQUENCE</scope>
    <source>
        <tissue evidence="2">Skin</tissue>
    </source>
</reference>
<proteinExistence type="predicted"/>